<dbReference type="PANTHER" id="PTHR20883:SF48">
    <property type="entry name" value="ECTOINE DIOXYGENASE"/>
    <property type="match status" value="1"/>
</dbReference>
<keyword evidence="2" id="KW-0223">Dioxygenase</keyword>
<dbReference type="GO" id="GO:0005506">
    <property type="term" value="F:iron ion binding"/>
    <property type="evidence" value="ECO:0007669"/>
    <property type="project" value="UniProtKB-ARBA"/>
</dbReference>
<evidence type="ECO:0000313" key="2">
    <source>
        <dbReference type="EMBL" id="MBC4015860.1"/>
    </source>
</evidence>
<dbReference type="Gene3D" id="2.60.120.620">
    <property type="entry name" value="q2cbj1_9rhob like domain"/>
    <property type="match status" value="1"/>
</dbReference>
<proteinExistence type="predicted"/>
<keyword evidence="2" id="KW-0560">Oxidoreductase</keyword>
<name>A0A9X0QXT4_9PROT</name>
<gene>
    <name evidence="2" type="ORF">H7965_11045</name>
</gene>
<dbReference type="EMBL" id="JACOMF010000010">
    <property type="protein sequence ID" value="MBC4015860.1"/>
    <property type="molecule type" value="Genomic_DNA"/>
</dbReference>
<dbReference type="Pfam" id="PF05721">
    <property type="entry name" value="PhyH"/>
    <property type="match status" value="1"/>
</dbReference>
<dbReference type="Proteomes" id="UP000600101">
    <property type="component" value="Unassembled WGS sequence"/>
</dbReference>
<organism evidence="2 3">
    <name type="scientific">Siccirubricoccus deserti</name>
    <dbReference type="NCBI Taxonomy" id="2013562"/>
    <lineage>
        <taxon>Bacteria</taxon>
        <taxon>Pseudomonadati</taxon>
        <taxon>Pseudomonadota</taxon>
        <taxon>Alphaproteobacteria</taxon>
        <taxon>Acetobacterales</taxon>
        <taxon>Roseomonadaceae</taxon>
        <taxon>Siccirubricoccus</taxon>
    </lineage>
</organism>
<sequence length="284" mass="31356">MGRFLDDAQVAAYRHDGYASPFRAVPAVQAEHWRRELERTTGAFDAAFPKQPGRRYASSRMKPYLLFRWAAEMVRNPAVLDAVEDLVGPDILVYHTTLWWKPAGSEAFVPWHQDGTYFGLAPHEHVTAWVALTPSTPESGCVTILPGTQRQGQLPHVDKPDPAIMLSRGQTVAAEVDAAAGVPIPLQPGEFSLHDTLVLHGSAPNRSAHDRIGLGISYIPARCYHTGPTRLSATLVRGENRYDHFDLEPEPQADMDAAAVAAHLDSIGRFWRASELMPEMSLVH</sequence>
<comment type="cofactor">
    <cofactor evidence="1">
        <name>Fe(2+)</name>
        <dbReference type="ChEBI" id="CHEBI:29033"/>
    </cofactor>
</comment>
<dbReference type="RefSeq" id="WP_186770634.1">
    <property type="nucleotide sequence ID" value="NZ_JACOMF010000010.1"/>
</dbReference>
<dbReference type="GO" id="GO:0016706">
    <property type="term" value="F:2-oxoglutarate-dependent dioxygenase activity"/>
    <property type="evidence" value="ECO:0007669"/>
    <property type="project" value="UniProtKB-ARBA"/>
</dbReference>
<dbReference type="SUPFAM" id="SSF51197">
    <property type="entry name" value="Clavaminate synthase-like"/>
    <property type="match status" value="1"/>
</dbReference>
<comment type="caution">
    <text evidence="2">The sequence shown here is derived from an EMBL/GenBank/DDBJ whole genome shotgun (WGS) entry which is preliminary data.</text>
</comment>
<dbReference type="AlphaFoldDB" id="A0A9X0QXT4"/>
<evidence type="ECO:0000313" key="3">
    <source>
        <dbReference type="Proteomes" id="UP000600101"/>
    </source>
</evidence>
<evidence type="ECO:0000256" key="1">
    <source>
        <dbReference type="ARBA" id="ARBA00001954"/>
    </source>
</evidence>
<keyword evidence="3" id="KW-1185">Reference proteome</keyword>
<accession>A0A9X0QXT4</accession>
<protein>
    <submittedName>
        <fullName evidence="2">Phytanoyl-CoA dioxygenase family protein</fullName>
    </submittedName>
</protein>
<dbReference type="InterPro" id="IPR008775">
    <property type="entry name" value="Phytyl_CoA_dOase-like"/>
</dbReference>
<reference evidence="2" key="1">
    <citation type="submission" date="2020-08" db="EMBL/GenBank/DDBJ databases">
        <authorList>
            <person name="Hu Y."/>
            <person name="Nguyen S.V."/>
            <person name="Li F."/>
            <person name="Fanning S."/>
        </authorList>
    </citation>
    <scope>NUCLEOTIDE SEQUENCE</scope>
    <source>
        <strain evidence="2">SYSU D8009</strain>
    </source>
</reference>
<dbReference type="PANTHER" id="PTHR20883">
    <property type="entry name" value="PHYTANOYL-COA DIOXYGENASE DOMAIN CONTAINING 1"/>
    <property type="match status" value="1"/>
</dbReference>